<accession>A0A3A2Z289</accession>
<evidence type="ECO:0000256" key="1">
    <source>
        <dbReference type="SAM" id="MobiDB-lite"/>
    </source>
</evidence>
<name>A0A3A2Z289_9EURO</name>
<feature type="region of interest" description="Disordered" evidence="1">
    <location>
        <begin position="21"/>
        <end position="100"/>
    </location>
</feature>
<protein>
    <submittedName>
        <fullName evidence="2">Uncharacterized protein</fullName>
    </submittedName>
</protein>
<dbReference type="AlphaFoldDB" id="A0A3A2Z289"/>
<organism evidence="2 3">
    <name type="scientific">Aspergillus sclerotialis</name>
    <dbReference type="NCBI Taxonomy" id="2070753"/>
    <lineage>
        <taxon>Eukaryota</taxon>
        <taxon>Fungi</taxon>
        <taxon>Dikarya</taxon>
        <taxon>Ascomycota</taxon>
        <taxon>Pezizomycotina</taxon>
        <taxon>Eurotiomycetes</taxon>
        <taxon>Eurotiomycetidae</taxon>
        <taxon>Eurotiales</taxon>
        <taxon>Aspergillaceae</taxon>
        <taxon>Aspergillus</taxon>
        <taxon>Aspergillus subgen. Polypaecilum</taxon>
    </lineage>
</organism>
<evidence type="ECO:0000313" key="2">
    <source>
        <dbReference type="EMBL" id="RJE16870.1"/>
    </source>
</evidence>
<dbReference type="Proteomes" id="UP000266188">
    <property type="component" value="Unassembled WGS sequence"/>
</dbReference>
<dbReference type="EMBL" id="MVGC01002348">
    <property type="protein sequence ID" value="RJE16870.1"/>
    <property type="molecule type" value="Genomic_DNA"/>
</dbReference>
<keyword evidence="3" id="KW-1185">Reference proteome</keyword>
<sequence>MLTRRRIVRPHSADELQAIRNASNSALPDSMDANESDATPFGLKGDDKDETPAIFPLHGLSSKSSGLFSPGISDIPPLDTTAVLPRSTKGKKSPSVGVSQ</sequence>
<dbReference type="OrthoDB" id="10251744at2759"/>
<comment type="caution">
    <text evidence="2">The sequence shown here is derived from an EMBL/GenBank/DDBJ whole genome shotgun (WGS) entry which is preliminary data.</text>
</comment>
<proteinExistence type="predicted"/>
<evidence type="ECO:0000313" key="3">
    <source>
        <dbReference type="Proteomes" id="UP000266188"/>
    </source>
</evidence>
<reference evidence="3" key="1">
    <citation type="submission" date="2017-02" db="EMBL/GenBank/DDBJ databases">
        <authorList>
            <person name="Tafer H."/>
            <person name="Lopandic K."/>
        </authorList>
    </citation>
    <scope>NUCLEOTIDE SEQUENCE [LARGE SCALE GENOMIC DNA]</scope>
    <source>
        <strain evidence="3">CBS 366.77</strain>
    </source>
</reference>
<gene>
    <name evidence="2" type="ORF">PHISCL_10793</name>
</gene>